<dbReference type="SMART" id="SM00346">
    <property type="entry name" value="HTH_ICLR"/>
    <property type="match status" value="1"/>
</dbReference>
<gene>
    <name evidence="6" type="ORF">GCM10009809_22910</name>
</gene>
<keyword evidence="1" id="KW-0805">Transcription regulation</keyword>
<dbReference type="EMBL" id="BAAAPM010000004">
    <property type="protein sequence ID" value="GAA1726600.1"/>
    <property type="molecule type" value="Genomic_DNA"/>
</dbReference>
<dbReference type="InterPro" id="IPR036390">
    <property type="entry name" value="WH_DNA-bd_sf"/>
</dbReference>
<evidence type="ECO:0000313" key="7">
    <source>
        <dbReference type="Proteomes" id="UP001501138"/>
    </source>
</evidence>
<name>A0ABN2JGP6_9MICO</name>
<feature type="domain" description="IclR-ED" evidence="5">
    <location>
        <begin position="69"/>
        <end position="248"/>
    </location>
</feature>
<keyword evidence="2" id="KW-0238">DNA-binding</keyword>
<reference evidence="6 7" key="1">
    <citation type="journal article" date="2019" name="Int. J. Syst. Evol. Microbiol.">
        <title>The Global Catalogue of Microorganisms (GCM) 10K type strain sequencing project: providing services to taxonomists for standard genome sequencing and annotation.</title>
        <authorList>
            <consortium name="The Broad Institute Genomics Platform"/>
            <consortium name="The Broad Institute Genome Sequencing Center for Infectious Disease"/>
            <person name="Wu L."/>
            <person name="Ma J."/>
        </authorList>
    </citation>
    <scope>NUCLEOTIDE SEQUENCE [LARGE SCALE GENOMIC DNA]</scope>
    <source>
        <strain evidence="6 7">JCM 15589</strain>
    </source>
</reference>
<proteinExistence type="predicted"/>
<evidence type="ECO:0000256" key="2">
    <source>
        <dbReference type="ARBA" id="ARBA00023125"/>
    </source>
</evidence>
<dbReference type="Proteomes" id="UP001501138">
    <property type="component" value="Unassembled WGS sequence"/>
</dbReference>
<keyword evidence="7" id="KW-1185">Reference proteome</keyword>
<dbReference type="Pfam" id="PF09339">
    <property type="entry name" value="HTH_IclR"/>
    <property type="match status" value="1"/>
</dbReference>
<organism evidence="6 7">
    <name type="scientific">Isoptericola hypogeus</name>
    <dbReference type="NCBI Taxonomy" id="300179"/>
    <lineage>
        <taxon>Bacteria</taxon>
        <taxon>Bacillati</taxon>
        <taxon>Actinomycetota</taxon>
        <taxon>Actinomycetes</taxon>
        <taxon>Micrococcales</taxon>
        <taxon>Promicromonosporaceae</taxon>
        <taxon>Isoptericola</taxon>
    </lineage>
</organism>
<evidence type="ECO:0000256" key="3">
    <source>
        <dbReference type="ARBA" id="ARBA00023163"/>
    </source>
</evidence>
<evidence type="ECO:0008006" key="8">
    <source>
        <dbReference type="Google" id="ProtNLM"/>
    </source>
</evidence>
<dbReference type="InterPro" id="IPR036388">
    <property type="entry name" value="WH-like_DNA-bd_sf"/>
</dbReference>
<dbReference type="PANTHER" id="PTHR30136:SF34">
    <property type="entry name" value="TRANSCRIPTIONAL REGULATOR"/>
    <property type="match status" value="1"/>
</dbReference>
<dbReference type="SUPFAM" id="SSF55781">
    <property type="entry name" value="GAF domain-like"/>
    <property type="match status" value="1"/>
</dbReference>
<dbReference type="PROSITE" id="PS51077">
    <property type="entry name" value="HTH_ICLR"/>
    <property type="match status" value="1"/>
</dbReference>
<evidence type="ECO:0000313" key="6">
    <source>
        <dbReference type="EMBL" id="GAA1726600.1"/>
    </source>
</evidence>
<dbReference type="InterPro" id="IPR050707">
    <property type="entry name" value="HTH_MetabolicPath_Reg"/>
</dbReference>
<evidence type="ECO:0000256" key="1">
    <source>
        <dbReference type="ARBA" id="ARBA00023015"/>
    </source>
</evidence>
<accession>A0ABN2JGP6</accession>
<dbReference type="PROSITE" id="PS51078">
    <property type="entry name" value="ICLR_ED"/>
    <property type="match status" value="1"/>
</dbReference>
<dbReference type="RefSeq" id="WP_344248581.1">
    <property type="nucleotide sequence ID" value="NZ_BAAAPM010000004.1"/>
</dbReference>
<dbReference type="Gene3D" id="1.10.10.10">
    <property type="entry name" value="Winged helix-like DNA-binding domain superfamily/Winged helix DNA-binding domain"/>
    <property type="match status" value="1"/>
</dbReference>
<sequence>MRPAQPNQSLIDGLSVLQALAAHGTPIGSRELARMLGLEPTRANRLLKTLALVGLAQQDAARRYAPGPGIHVLAAQSLRGSGLIGRALGPLEELRSRGHVIAMGVLWWDQVSYLYHAGAGAEHGRGIGGEALFPAAQSGLGHALLAELSDEEIREIYSDGHRLHATRPDNEAVVLDGEDGLLAAIEGTRRRGYALTGVYGAEDPTRTIGVVVGDPVVAAIGMSGDFTDDEVPELVDALRATAGRIAVA</sequence>
<evidence type="ECO:0000259" key="4">
    <source>
        <dbReference type="PROSITE" id="PS51077"/>
    </source>
</evidence>
<evidence type="ECO:0000259" key="5">
    <source>
        <dbReference type="PROSITE" id="PS51078"/>
    </source>
</evidence>
<protein>
    <recommendedName>
        <fullName evidence="8">IclR family transcriptional regulator</fullName>
    </recommendedName>
</protein>
<dbReference type="SUPFAM" id="SSF46785">
    <property type="entry name" value="Winged helix' DNA-binding domain"/>
    <property type="match status" value="1"/>
</dbReference>
<comment type="caution">
    <text evidence="6">The sequence shown here is derived from an EMBL/GenBank/DDBJ whole genome shotgun (WGS) entry which is preliminary data.</text>
</comment>
<dbReference type="InterPro" id="IPR005471">
    <property type="entry name" value="Tscrpt_reg_IclR_N"/>
</dbReference>
<keyword evidence="3" id="KW-0804">Transcription</keyword>
<dbReference type="InterPro" id="IPR029016">
    <property type="entry name" value="GAF-like_dom_sf"/>
</dbReference>
<feature type="domain" description="HTH iclR-type" evidence="4">
    <location>
        <begin position="7"/>
        <end position="68"/>
    </location>
</feature>
<dbReference type="InterPro" id="IPR014757">
    <property type="entry name" value="Tscrpt_reg_IclR_C"/>
</dbReference>
<dbReference type="Gene3D" id="3.30.450.40">
    <property type="match status" value="1"/>
</dbReference>
<dbReference type="PANTHER" id="PTHR30136">
    <property type="entry name" value="HELIX-TURN-HELIX TRANSCRIPTIONAL REGULATOR, ICLR FAMILY"/>
    <property type="match status" value="1"/>
</dbReference>